<dbReference type="GeneID" id="19016781"/>
<sequence>MNNNNPAELGYYYRTESGQEKGPFDYASMQSWFSAGYFKSDLKVCKGRGGKVRNIGQMLVQDAHLYGVPSHMVQNVIAPKYGLAENPSTIGNDFVSGSGMREGSAKEQRYASYANQPTSLSVENVTECVTRVIETLTEILPLVLEGGLRAEFGDEMWADMTSTPPPWSFEQSARELKSHWNSIFSSMPRRNKEFEVLMDCLYRKRKEGMYCLQVGEARALAEAAMQIIEGCPKDFPEAVNAKLARGWAAVEEVREVLKR</sequence>
<dbReference type="SUPFAM" id="SSF55277">
    <property type="entry name" value="GYF domain"/>
    <property type="match status" value="1"/>
</dbReference>
<dbReference type="KEGG" id="bpg:Bathy03g02440"/>
<dbReference type="Pfam" id="PF02213">
    <property type="entry name" value="GYF"/>
    <property type="match status" value="1"/>
</dbReference>
<evidence type="ECO:0000313" key="2">
    <source>
        <dbReference type="EMBL" id="CCO15860.1"/>
    </source>
</evidence>
<gene>
    <name evidence="2" type="ORF">Bathy03g02440</name>
</gene>
<evidence type="ECO:0000259" key="1">
    <source>
        <dbReference type="PROSITE" id="PS50829"/>
    </source>
</evidence>
<dbReference type="Gene3D" id="3.30.1490.40">
    <property type="match status" value="1"/>
</dbReference>
<keyword evidence="3" id="KW-1185">Reference proteome</keyword>
<accession>K8ETS8</accession>
<dbReference type="Proteomes" id="UP000198341">
    <property type="component" value="Chromosome 3"/>
</dbReference>
<dbReference type="AlphaFoldDB" id="K8ETS8"/>
<organism evidence="2 3">
    <name type="scientific">Bathycoccus prasinos</name>
    <dbReference type="NCBI Taxonomy" id="41875"/>
    <lineage>
        <taxon>Eukaryota</taxon>
        <taxon>Viridiplantae</taxon>
        <taxon>Chlorophyta</taxon>
        <taxon>Mamiellophyceae</taxon>
        <taxon>Mamiellales</taxon>
        <taxon>Bathycoccaceae</taxon>
        <taxon>Bathycoccus</taxon>
    </lineage>
</organism>
<feature type="domain" description="GYF" evidence="1">
    <location>
        <begin position="8"/>
        <end position="56"/>
    </location>
</feature>
<dbReference type="OrthoDB" id="6415790at2759"/>
<name>K8ETS8_9CHLO</name>
<proteinExistence type="predicted"/>
<dbReference type="RefSeq" id="XP_007514423.1">
    <property type="nucleotide sequence ID" value="XM_007514361.1"/>
</dbReference>
<evidence type="ECO:0000313" key="3">
    <source>
        <dbReference type="Proteomes" id="UP000198341"/>
    </source>
</evidence>
<reference evidence="2 3" key="1">
    <citation type="submission" date="2011-10" db="EMBL/GenBank/DDBJ databases">
        <authorList>
            <person name="Genoscope - CEA"/>
        </authorList>
    </citation>
    <scope>NUCLEOTIDE SEQUENCE [LARGE SCALE GENOMIC DNA]</scope>
    <source>
        <strain evidence="2 3">RCC 1105</strain>
    </source>
</reference>
<protein>
    <recommendedName>
        <fullName evidence="1">GYF domain-containing protein</fullName>
    </recommendedName>
</protein>
<dbReference type="InterPro" id="IPR035445">
    <property type="entry name" value="GYF-like_dom_sf"/>
</dbReference>
<dbReference type="InterPro" id="IPR003169">
    <property type="entry name" value="GYF"/>
</dbReference>
<dbReference type="EMBL" id="FO082276">
    <property type="protein sequence ID" value="CCO15860.1"/>
    <property type="molecule type" value="Genomic_DNA"/>
</dbReference>
<dbReference type="PROSITE" id="PS50829">
    <property type="entry name" value="GYF"/>
    <property type="match status" value="1"/>
</dbReference>